<dbReference type="PANTHER" id="PTHR35175">
    <property type="entry name" value="DUF1289 DOMAIN-CONTAINING PROTEIN"/>
    <property type="match status" value="1"/>
</dbReference>
<dbReference type="InterPro" id="IPR010710">
    <property type="entry name" value="DUF1289"/>
</dbReference>
<dbReference type="RefSeq" id="WP_168083345.1">
    <property type="nucleotide sequence ID" value="NZ_JAAVJI010000003.1"/>
</dbReference>
<proteinExistence type="predicted"/>
<sequence length="65" mass="7528">MAAKPLYSNISTAVKSPCVSLCKLDEDRYCQGCHRHVEHIREWRAASDERRREIRALAEQREASV</sequence>
<accession>A0ABX0YD65</accession>
<evidence type="ECO:0000313" key="2">
    <source>
        <dbReference type="Proteomes" id="UP000746535"/>
    </source>
</evidence>
<gene>
    <name evidence="1" type="ORF">HBH25_08200</name>
</gene>
<name>A0ABX0YD65_9PSED</name>
<keyword evidence="2" id="KW-1185">Reference proteome</keyword>
<protein>
    <submittedName>
        <fullName evidence="1">DUF1289 domain-containing protein</fullName>
    </submittedName>
</protein>
<dbReference type="EMBL" id="JAAVJI010000003">
    <property type="protein sequence ID" value="NJP00842.1"/>
    <property type="molecule type" value="Genomic_DNA"/>
</dbReference>
<dbReference type="Proteomes" id="UP000746535">
    <property type="component" value="Unassembled WGS sequence"/>
</dbReference>
<organism evidence="1 2">
    <name type="scientific">Pseudomonas quercus</name>
    <dbReference type="NCBI Taxonomy" id="2722792"/>
    <lineage>
        <taxon>Bacteria</taxon>
        <taxon>Pseudomonadati</taxon>
        <taxon>Pseudomonadota</taxon>
        <taxon>Gammaproteobacteria</taxon>
        <taxon>Pseudomonadales</taxon>
        <taxon>Pseudomonadaceae</taxon>
        <taxon>Pseudomonas</taxon>
    </lineage>
</organism>
<dbReference type="PANTHER" id="PTHR35175:SF2">
    <property type="entry name" value="DUF1289 DOMAIN-CONTAINING PROTEIN"/>
    <property type="match status" value="1"/>
</dbReference>
<evidence type="ECO:0000313" key="1">
    <source>
        <dbReference type="EMBL" id="NJP00842.1"/>
    </source>
</evidence>
<reference evidence="1 2" key="1">
    <citation type="submission" date="2020-03" db="EMBL/GenBank/DDBJ databases">
        <authorList>
            <person name="Wang L."/>
            <person name="He N."/>
            <person name="Li Y."/>
            <person name="Fang Y."/>
            <person name="Zhang F."/>
        </authorList>
    </citation>
    <scope>NUCLEOTIDE SEQUENCE [LARGE SCALE GENOMIC DNA]</scope>
    <source>
        <strain evidence="2">hsmgli-8</strain>
    </source>
</reference>
<comment type="caution">
    <text evidence="1">The sequence shown here is derived from an EMBL/GenBank/DDBJ whole genome shotgun (WGS) entry which is preliminary data.</text>
</comment>
<dbReference type="Pfam" id="PF06945">
    <property type="entry name" value="DUF1289"/>
    <property type="match status" value="1"/>
</dbReference>